<keyword evidence="3" id="KW-1185">Reference proteome</keyword>
<dbReference type="PANTHER" id="PTHR23267">
    <property type="entry name" value="IMMUNOGLOBULIN LIGHT CHAIN"/>
    <property type="match status" value="1"/>
</dbReference>
<organism evidence="2 3">
    <name type="scientific">Leptobrachium leishanense</name>
    <name type="common">Leishan spiny toad</name>
    <dbReference type="NCBI Taxonomy" id="445787"/>
    <lineage>
        <taxon>Eukaryota</taxon>
        <taxon>Metazoa</taxon>
        <taxon>Chordata</taxon>
        <taxon>Craniata</taxon>
        <taxon>Vertebrata</taxon>
        <taxon>Euteleostomi</taxon>
        <taxon>Amphibia</taxon>
        <taxon>Batrachia</taxon>
        <taxon>Anura</taxon>
        <taxon>Pelobatoidea</taxon>
        <taxon>Megophryidae</taxon>
        <taxon>Leptobrachium</taxon>
    </lineage>
</organism>
<dbReference type="SUPFAM" id="SSF48726">
    <property type="entry name" value="Immunoglobulin"/>
    <property type="match status" value="2"/>
</dbReference>
<reference evidence="2" key="1">
    <citation type="submission" date="2025-05" db="UniProtKB">
        <authorList>
            <consortium name="Ensembl"/>
        </authorList>
    </citation>
    <scope>IDENTIFICATION</scope>
</reference>
<dbReference type="InterPro" id="IPR007110">
    <property type="entry name" value="Ig-like_dom"/>
</dbReference>
<dbReference type="InterPro" id="IPR036179">
    <property type="entry name" value="Ig-like_dom_sf"/>
</dbReference>
<evidence type="ECO:0000313" key="2">
    <source>
        <dbReference type="Ensembl" id="ENSLLEP00000011770.1"/>
    </source>
</evidence>
<dbReference type="InterPro" id="IPR013783">
    <property type="entry name" value="Ig-like_fold"/>
</dbReference>
<dbReference type="AlphaFoldDB" id="A0A8C5MGJ4"/>
<dbReference type="OrthoDB" id="8908372at2759"/>
<evidence type="ECO:0000259" key="1">
    <source>
        <dbReference type="PROSITE" id="PS50835"/>
    </source>
</evidence>
<dbReference type="Gene3D" id="2.60.40.10">
    <property type="entry name" value="Immunoglobulins"/>
    <property type="match status" value="2"/>
</dbReference>
<feature type="domain" description="Ig-like" evidence="1">
    <location>
        <begin position="49"/>
        <end position="161"/>
    </location>
</feature>
<sequence>MSLLQLSVYISFLVQEILIVCMGRFRAIKMIPLSYLLCVSALYIQGSCGQIVMTQNPESVTASPGDTVTMYCKASSSLYYSGNGKNLLAWYQQKPGEPPQLLIYYASSRHTGTPARFSGSGSGTDYTLTITGILTEDAAVYSCQQGSCGQIVMTQNPESVTASPGDTVTMYCKASRSLLHSVTKKYHMNWYQQKPGEPPQLLIYYADSRYTGTPARFSGSGSGTDYTLTITGILTEDAAVYSCQQGWSNANTMIQSRTKTFLFTHTNVIVQIASSHE</sequence>
<dbReference type="SMART" id="SM00409">
    <property type="entry name" value="IG"/>
    <property type="match status" value="2"/>
</dbReference>
<dbReference type="Ensembl" id="ENSLLET00000012225.1">
    <property type="protein sequence ID" value="ENSLLEP00000011753.1"/>
    <property type="gene ID" value="ENSLLEG00000007496.1"/>
</dbReference>
<dbReference type="InterPro" id="IPR050150">
    <property type="entry name" value="IgV_Light_Chain"/>
</dbReference>
<evidence type="ECO:0000313" key="3">
    <source>
        <dbReference type="Proteomes" id="UP000694569"/>
    </source>
</evidence>
<dbReference type="Ensembl" id="ENSLLET00000012243.1">
    <property type="protein sequence ID" value="ENSLLEP00000011770.1"/>
    <property type="gene ID" value="ENSLLEG00000007496.1"/>
</dbReference>
<dbReference type="FunFam" id="2.60.40.10:FF:001230">
    <property type="entry name" value="Immunoglobulin kappa variable 8-16"/>
    <property type="match status" value="2"/>
</dbReference>
<dbReference type="InterPro" id="IPR003599">
    <property type="entry name" value="Ig_sub"/>
</dbReference>
<dbReference type="SMART" id="SM00406">
    <property type="entry name" value="IGv"/>
    <property type="match status" value="2"/>
</dbReference>
<proteinExistence type="predicted"/>
<accession>A0A8C5MGJ4</accession>
<dbReference type="InterPro" id="IPR013106">
    <property type="entry name" value="Ig_V-set"/>
</dbReference>
<protein>
    <recommendedName>
        <fullName evidence="1">Ig-like domain-containing protein</fullName>
    </recommendedName>
</protein>
<name>A0A8C5MGJ4_9ANUR</name>
<dbReference type="Pfam" id="PF07686">
    <property type="entry name" value="V-set"/>
    <property type="match status" value="2"/>
</dbReference>
<dbReference type="GeneTree" id="ENSGT00940000154869"/>
<dbReference type="PROSITE" id="PS50835">
    <property type="entry name" value="IG_LIKE"/>
    <property type="match status" value="2"/>
</dbReference>
<dbReference type="Proteomes" id="UP000694569">
    <property type="component" value="Unplaced"/>
</dbReference>
<feature type="domain" description="Ig-like" evidence="1">
    <location>
        <begin position="162"/>
        <end position="244"/>
    </location>
</feature>